<dbReference type="Gene3D" id="3.60.130.10">
    <property type="entry name" value="Clavaminate synthase-like"/>
    <property type="match status" value="1"/>
</dbReference>
<dbReference type="RefSeq" id="WP_065730166.1">
    <property type="nucleotide sequence ID" value="NZ_CP016428.1"/>
</dbReference>
<dbReference type="STRING" id="1274631.LMTR13_25260"/>
<keyword evidence="1" id="KW-0560">Oxidoreductase</keyword>
<dbReference type="GO" id="GO:0016706">
    <property type="term" value="F:2-oxoglutarate-dependent dioxygenase activity"/>
    <property type="evidence" value="ECO:0007669"/>
    <property type="project" value="UniProtKB-ARBA"/>
</dbReference>
<evidence type="ECO:0000256" key="1">
    <source>
        <dbReference type="ARBA" id="ARBA00023002"/>
    </source>
</evidence>
<dbReference type="InterPro" id="IPR042098">
    <property type="entry name" value="TauD-like_sf"/>
</dbReference>
<dbReference type="EMBL" id="CP016428">
    <property type="protein sequence ID" value="ANW02972.1"/>
    <property type="molecule type" value="Genomic_DNA"/>
</dbReference>
<reference evidence="2 3" key="1">
    <citation type="submission" date="2016-07" db="EMBL/GenBank/DDBJ databases">
        <title>Complete genome sequence of Bradyrhizobium icense LMTR 13T, a potential inoculant strain isolated from lima bean (Phaseolus lunatus) in Peru.</title>
        <authorList>
            <person name="Ormeno-Orrillo E."/>
            <person name="Duran D."/>
            <person name="Rogel M.A."/>
            <person name="Rey L."/>
            <person name="Imperial J."/>
            <person name="Ruiz-Argueso T."/>
            <person name="Martinez-Romero E."/>
        </authorList>
    </citation>
    <scope>NUCLEOTIDE SEQUENCE [LARGE SCALE GENOMIC DNA]</scope>
    <source>
        <strain evidence="2 3">LMTR 13</strain>
    </source>
</reference>
<accession>A0A1B1UJK6</accession>
<name>A0A1B1UJK6_9BRAD</name>
<dbReference type="Proteomes" id="UP000092839">
    <property type="component" value="Chromosome"/>
</dbReference>
<sequence length="318" mass="34523">MSDTTSERITVESLNPTERARLANTLTGYLSGLEWPANPAEQAAVGRDFVPAFEATLPHLAQVLQDVKSGKLLAAYFTGLPQEPSEARIVLLAMSSMLGATFNYSSQNSGELVMRLVPITGSAGNTNATRGEFKIHTDDAALPRDARTEYINLYGIVNPPGTLTSYAAASDALSELDPSVIDVLREARFSLRFPTSFGFGAEMWSAPCPILVGAEDDIELRFPSYATRPSREGDEVALAAIERLAKALDRHAVGFPLDPGCFLTFNNYRGAHKRGAIGESERLIFRTYSTRTLDFLRDVTGSHGPIFPIDSFAKKISA</sequence>
<dbReference type="AlphaFoldDB" id="A0A1B1UJK6"/>
<dbReference type="SUPFAM" id="SSF51197">
    <property type="entry name" value="Clavaminate synthase-like"/>
    <property type="match status" value="1"/>
</dbReference>
<evidence type="ECO:0000313" key="3">
    <source>
        <dbReference type="Proteomes" id="UP000092839"/>
    </source>
</evidence>
<proteinExistence type="predicted"/>
<organism evidence="2 3">
    <name type="scientific">Bradyrhizobium icense</name>
    <dbReference type="NCBI Taxonomy" id="1274631"/>
    <lineage>
        <taxon>Bacteria</taxon>
        <taxon>Pseudomonadati</taxon>
        <taxon>Pseudomonadota</taxon>
        <taxon>Alphaproteobacteria</taxon>
        <taxon>Hyphomicrobiales</taxon>
        <taxon>Nitrobacteraceae</taxon>
        <taxon>Bradyrhizobium</taxon>
    </lineage>
</organism>
<keyword evidence="3" id="KW-1185">Reference proteome</keyword>
<evidence type="ECO:0000313" key="2">
    <source>
        <dbReference type="EMBL" id="ANW02972.1"/>
    </source>
</evidence>
<protein>
    <submittedName>
        <fullName evidence="2">Uncharacterized protein</fullName>
    </submittedName>
</protein>
<dbReference type="OrthoDB" id="9801834at2"/>
<gene>
    <name evidence="2" type="ORF">LMTR13_25260</name>
</gene>
<dbReference type="KEGG" id="bic:LMTR13_25260"/>